<evidence type="ECO:0008006" key="6">
    <source>
        <dbReference type="Google" id="ProtNLM"/>
    </source>
</evidence>
<dbReference type="STRING" id="1169540.A0A0G4GKH9"/>
<accession>A0A0G4GKH9</accession>
<evidence type="ECO:0000256" key="3">
    <source>
        <dbReference type="SAM" id="SignalP"/>
    </source>
</evidence>
<dbReference type="AlphaFoldDB" id="A0A0G4GKH9"/>
<keyword evidence="5" id="KW-1185">Reference proteome</keyword>
<dbReference type="PANTHER" id="PTHR31836:SF28">
    <property type="entry name" value="SRCR DOMAIN-CONTAINING PROTEIN-RELATED"/>
    <property type="match status" value="1"/>
</dbReference>
<evidence type="ECO:0000313" key="4">
    <source>
        <dbReference type="EMBL" id="CEM30540.1"/>
    </source>
</evidence>
<dbReference type="Gene3D" id="3.50.4.10">
    <property type="entry name" value="Hepatocyte Growth Factor"/>
    <property type="match status" value="1"/>
</dbReference>
<feature type="region of interest" description="Disordered" evidence="2">
    <location>
        <begin position="607"/>
        <end position="669"/>
    </location>
</feature>
<evidence type="ECO:0000313" key="5">
    <source>
        <dbReference type="Proteomes" id="UP000041254"/>
    </source>
</evidence>
<dbReference type="VEuPathDB" id="CryptoDB:Vbra_18122"/>
<dbReference type="EMBL" id="CDMY01000698">
    <property type="protein sequence ID" value="CEM30540.1"/>
    <property type="molecule type" value="Genomic_DNA"/>
</dbReference>
<reference evidence="4 5" key="1">
    <citation type="submission" date="2014-11" db="EMBL/GenBank/DDBJ databases">
        <authorList>
            <person name="Zhu J."/>
            <person name="Qi W."/>
            <person name="Song R."/>
        </authorList>
    </citation>
    <scope>NUCLEOTIDE SEQUENCE [LARGE SCALE GENOMIC DNA]</scope>
</reference>
<name>A0A0G4GKH9_VITBC</name>
<evidence type="ECO:0000256" key="2">
    <source>
        <dbReference type="SAM" id="MobiDB-lite"/>
    </source>
</evidence>
<feature type="compositionally biased region" description="Polar residues" evidence="2">
    <location>
        <begin position="345"/>
        <end position="355"/>
    </location>
</feature>
<evidence type="ECO:0000256" key="1">
    <source>
        <dbReference type="ARBA" id="ARBA00022729"/>
    </source>
</evidence>
<feature type="chain" id="PRO_5005190139" description="Expansin-like EG45 domain-containing protein" evidence="3">
    <location>
        <begin position="22"/>
        <end position="945"/>
    </location>
</feature>
<feature type="region of interest" description="Disordered" evidence="2">
    <location>
        <begin position="538"/>
        <end position="568"/>
    </location>
</feature>
<sequence length="945" mass="101227">MRAAVLLGVMAVHVALPLVSGLDEVSQEDVVGLYATYKEGMASYYKLTSGDTGSCHHLPLEELPDTAFEDIDGYVALPEMHYLHARTCGMCIEVEHNGQGSGTGPSLTEKFKLYVIGVCKHCDAHEIAIMDDNHEGLYHASWKAVDCTTSSTIHLAFAGEENTYKLQFQHRNFIVPVWKLEIYYEPTDTWLNCPWKEWPVFLCDADEIVGRHPFPNDGFSLPLYLRLTSITGEERYTKLYLILSEWHAVETDVQFTGIDGDDGGSGSSTTPMPTPTKGMSSTTTLPPTTATPTGAGNTASIPPMMAVATAPPPGGAAGTGSPLVSSSSTNPPSTSTTTPMPSSTVDPRNQVSPSACPSEAFAGFISCDMSYVGNTGNGVVGWLQNCGRFGPNIHQVIYELRVDGIKEVTISTMNEESKAMDSLLGMTSVCQPDQGAVPMPGKMCVDDVGGTLQSKIMMEVADTMYVVVGAYKDSSGYFKLTVSCTEAGGSGSSYDPVLSAYEEEAYGPESTALGKTSSKTDVTTRDKEEIIMAKIAQVKERKRREEAERREKRERRRAAEATAGAQRVVGAAAGGADVLTPDEGRAKTAKATASGLGLTPLYAGVTLKSPDTSTTSSTSSGNSNLRRDDGYYEDGDEVVTIGGPPARQDEVADANHTQPKVTKQGMSVYGQDYGDDKGYTISSQSTAEAAIQALRAADKAAPGFLHLPSAANVKPTYASASRRRLGECFETGVMYDINALVLYPAPKETPLDCQGACQEISSCHYFTHVQGDIANAVPPKCYVIHTREREPGMGTDKVEGLGEGVVSGLKDCSIIEYELGGIDVVDMDRMPIQELENGTVLSLSELSNFTLEAHIIEPKLDLHTNETEVEPILITWSLTGSLTGPNETSPIPPGTLGGKQLPLVNDGDSVRRWSAIPGDYTVTAILESPTTSLNDMVEVIFKVVD</sequence>
<dbReference type="InParanoid" id="A0A0G4GKH9"/>
<proteinExistence type="predicted"/>
<dbReference type="OrthoDB" id="406505at2759"/>
<feature type="signal peptide" evidence="3">
    <location>
        <begin position="1"/>
        <end position="21"/>
    </location>
</feature>
<dbReference type="InterPro" id="IPR051477">
    <property type="entry name" value="Expansin_CellWall"/>
</dbReference>
<feature type="compositionally biased region" description="Basic and acidic residues" evidence="2">
    <location>
        <begin position="538"/>
        <end position="551"/>
    </location>
</feature>
<protein>
    <recommendedName>
        <fullName evidence="6">Expansin-like EG45 domain-containing protein</fullName>
    </recommendedName>
</protein>
<feature type="compositionally biased region" description="Low complexity" evidence="2">
    <location>
        <begin position="319"/>
        <end position="344"/>
    </location>
</feature>
<dbReference type="InterPro" id="IPR036908">
    <property type="entry name" value="RlpA-like_sf"/>
</dbReference>
<dbReference type="PANTHER" id="PTHR31836">
    <property type="match status" value="1"/>
</dbReference>
<dbReference type="Proteomes" id="UP000041254">
    <property type="component" value="Unassembled WGS sequence"/>
</dbReference>
<keyword evidence="1 3" id="KW-0732">Signal</keyword>
<feature type="compositionally biased region" description="Polar residues" evidence="2">
    <location>
        <begin position="655"/>
        <end position="665"/>
    </location>
</feature>
<feature type="compositionally biased region" description="Low complexity" evidence="2">
    <location>
        <begin position="267"/>
        <end position="309"/>
    </location>
</feature>
<organism evidence="4 5">
    <name type="scientific">Vitrella brassicaformis (strain CCMP3155)</name>
    <dbReference type="NCBI Taxonomy" id="1169540"/>
    <lineage>
        <taxon>Eukaryota</taxon>
        <taxon>Sar</taxon>
        <taxon>Alveolata</taxon>
        <taxon>Colpodellida</taxon>
        <taxon>Vitrellaceae</taxon>
        <taxon>Vitrella</taxon>
    </lineage>
</organism>
<dbReference type="SUPFAM" id="SSF50685">
    <property type="entry name" value="Barwin-like endoglucanases"/>
    <property type="match status" value="1"/>
</dbReference>
<gene>
    <name evidence="4" type="ORF">Vbra_18122</name>
</gene>
<feature type="region of interest" description="Disordered" evidence="2">
    <location>
        <begin position="257"/>
        <end position="355"/>
    </location>
</feature>